<evidence type="ECO:0000313" key="7">
    <source>
        <dbReference type="Proteomes" id="UP000198145"/>
    </source>
</evidence>
<dbReference type="InterPro" id="IPR003313">
    <property type="entry name" value="AraC-bd"/>
</dbReference>
<evidence type="ECO:0000256" key="2">
    <source>
        <dbReference type="ARBA" id="ARBA00023125"/>
    </source>
</evidence>
<evidence type="ECO:0000259" key="5">
    <source>
        <dbReference type="PROSITE" id="PS01124"/>
    </source>
</evidence>
<dbReference type="RefSeq" id="WP_088415965.1">
    <property type="nucleotide sequence ID" value="NZ_NJBA01000001.1"/>
</dbReference>
<evidence type="ECO:0000256" key="4">
    <source>
        <dbReference type="ARBA" id="ARBA00037345"/>
    </source>
</evidence>
<dbReference type="Pfam" id="PF02311">
    <property type="entry name" value="AraC_binding"/>
    <property type="match status" value="1"/>
</dbReference>
<dbReference type="SUPFAM" id="SSF51215">
    <property type="entry name" value="Regulatory protein AraC"/>
    <property type="match status" value="1"/>
</dbReference>
<organism evidence="6 7">
    <name type="scientific">Pseudomonas nitroreducens</name>
    <dbReference type="NCBI Taxonomy" id="46680"/>
    <lineage>
        <taxon>Bacteria</taxon>
        <taxon>Pseudomonadati</taxon>
        <taxon>Pseudomonadota</taxon>
        <taxon>Gammaproteobacteria</taxon>
        <taxon>Pseudomonadales</taxon>
        <taxon>Pseudomonadaceae</taxon>
        <taxon>Pseudomonas</taxon>
    </lineage>
</organism>
<evidence type="ECO:0000313" key="6">
    <source>
        <dbReference type="EMBL" id="OWP52512.1"/>
    </source>
</evidence>
<dbReference type="Proteomes" id="UP000198145">
    <property type="component" value="Unassembled WGS sequence"/>
</dbReference>
<comment type="function">
    <text evidence="4">Regulatory protein of the TOL plasmid xyl operons. XylS activates the xylXYZLTEGFJQKIH operon required for the degradation of toluene, m-xylene and p-xylene.</text>
</comment>
<dbReference type="InterPro" id="IPR050204">
    <property type="entry name" value="AraC_XylS_family_regulators"/>
</dbReference>
<dbReference type="GO" id="GO:0043565">
    <property type="term" value="F:sequence-specific DNA binding"/>
    <property type="evidence" value="ECO:0007669"/>
    <property type="project" value="InterPro"/>
</dbReference>
<accession>A0A246FDW8</accession>
<protein>
    <submittedName>
        <fullName evidence="6">Transcriptional regulator</fullName>
    </submittedName>
</protein>
<dbReference type="SMART" id="SM00342">
    <property type="entry name" value="HTH_ARAC"/>
    <property type="match status" value="1"/>
</dbReference>
<dbReference type="Pfam" id="PF12833">
    <property type="entry name" value="HTH_18"/>
    <property type="match status" value="1"/>
</dbReference>
<dbReference type="GO" id="GO:0003700">
    <property type="term" value="F:DNA-binding transcription factor activity"/>
    <property type="evidence" value="ECO:0007669"/>
    <property type="project" value="InterPro"/>
</dbReference>
<dbReference type="AlphaFoldDB" id="A0A246FDW8"/>
<dbReference type="eggNOG" id="COG2207">
    <property type="taxonomic scope" value="Bacteria"/>
</dbReference>
<comment type="caution">
    <text evidence="6">The sequence shown here is derived from an EMBL/GenBank/DDBJ whole genome shotgun (WGS) entry which is preliminary data.</text>
</comment>
<dbReference type="PANTHER" id="PTHR46796">
    <property type="entry name" value="HTH-TYPE TRANSCRIPTIONAL ACTIVATOR RHAS-RELATED"/>
    <property type="match status" value="1"/>
</dbReference>
<evidence type="ECO:0000256" key="1">
    <source>
        <dbReference type="ARBA" id="ARBA00023015"/>
    </source>
</evidence>
<dbReference type="Gene3D" id="1.10.10.60">
    <property type="entry name" value="Homeodomain-like"/>
    <property type="match status" value="1"/>
</dbReference>
<keyword evidence="2" id="KW-0238">DNA-binding</keyword>
<dbReference type="InterPro" id="IPR009057">
    <property type="entry name" value="Homeodomain-like_sf"/>
</dbReference>
<evidence type="ECO:0000256" key="3">
    <source>
        <dbReference type="ARBA" id="ARBA00023163"/>
    </source>
</evidence>
<dbReference type="PANTHER" id="PTHR46796:SF2">
    <property type="entry name" value="TRANSCRIPTIONAL REGULATORY PROTEIN"/>
    <property type="match status" value="1"/>
</dbReference>
<keyword evidence="3" id="KW-0804">Transcription</keyword>
<gene>
    <name evidence="6" type="ORF">CEG18_01360</name>
</gene>
<name>A0A246FDW8_PSENT</name>
<sequence>MSAGLRLAQLGDQPGFEVAGATLGGHRFERHSHDEFVISANLCGEESVWLDGRTFDAGPGAITAYNPGQIQGGGVAEGQPWQFVSLYVAPEQLARMLGLLRLEFERPTHCLPALAAAMADAVERVLGDDAFVRQRGEERLTLLLAEIARAMGVRLPQERLETGGRISDLQDWLAADLARQPSLDEMATYLGLSRFHLLRGFQKQVGLSPRQWAMQLRTRRAQAMLRAGLPATEVAHELGFADQSHLNRHFRAAYGVSPGSFQRALR</sequence>
<keyword evidence="1" id="KW-0805">Transcription regulation</keyword>
<feature type="domain" description="HTH araC/xylS-type" evidence="5">
    <location>
        <begin position="167"/>
        <end position="264"/>
    </location>
</feature>
<dbReference type="InterPro" id="IPR037923">
    <property type="entry name" value="HTH-like"/>
</dbReference>
<reference evidence="6 7" key="1">
    <citation type="submission" date="2017-06" db="EMBL/GenBank/DDBJ databases">
        <title>Draft genome of Pseudomonas nitroreducens DF05.</title>
        <authorList>
            <person name="Iyer R."/>
        </authorList>
    </citation>
    <scope>NUCLEOTIDE SEQUENCE [LARGE SCALE GENOMIC DNA]</scope>
    <source>
        <strain evidence="6 7">DF05</strain>
    </source>
</reference>
<dbReference type="PROSITE" id="PS01124">
    <property type="entry name" value="HTH_ARAC_FAMILY_2"/>
    <property type="match status" value="1"/>
</dbReference>
<proteinExistence type="predicted"/>
<dbReference type="SUPFAM" id="SSF46689">
    <property type="entry name" value="Homeodomain-like"/>
    <property type="match status" value="2"/>
</dbReference>
<dbReference type="InterPro" id="IPR018060">
    <property type="entry name" value="HTH_AraC"/>
</dbReference>
<dbReference type="EMBL" id="NJBA01000001">
    <property type="protein sequence ID" value="OWP52512.1"/>
    <property type="molecule type" value="Genomic_DNA"/>
</dbReference>
<dbReference type="STRING" id="46680.GCA_000807755_06256"/>